<comment type="similarity">
    <text evidence="2">Belongs to the HdrA family.</text>
</comment>
<evidence type="ECO:0000313" key="11">
    <source>
        <dbReference type="EMBL" id="PIX35117.1"/>
    </source>
</evidence>
<evidence type="ECO:0000256" key="4">
    <source>
        <dbReference type="ARBA" id="ARBA00022723"/>
    </source>
</evidence>
<protein>
    <submittedName>
        <fullName evidence="11">4Fe-4S ferredoxin</fullName>
    </submittedName>
</protein>
<evidence type="ECO:0000256" key="6">
    <source>
        <dbReference type="ARBA" id="ARBA00023002"/>
    </source>
</evidence>
<dbReference type="Pfam" id="PF07992">
    <property type="entry name" value="Pyr_redox_2"/>
    <property type="match status" value="1"/>
</dbReference>
<keyword evidence="6" id="KW-0560">Oxidoreductase</keyword>
<dbReference type="SUPFAM" id="SSF54862">
    <property type="entry name" value="4Fe-4S ferredoxins"/>
    <property type="match status" value="1"/>
</dbReference>
<dbReference type="SUPFAM" id="SSF51905">
    <property type="entry name" value="FAD/NAD(P)-binding domain"/>
    <property type="match status" value="1"/>
</dbReference>
<evidence type="ECO:0000256" key="9">
    <source>
        <dbReference type="SAM" id="MobiDB-lite"/>
    </source>
</evidence>
<dbReference type="Pfam" id="PF13450">
    <property type="entry name" value="NAD_binding_8"/>
    <property type="match status" value="1"/>
</dbReference>
<evidence type="ECO:0000256" key="2">
    <source>
        <dbReference type="ARBA" id="ARBA00006561"/>
    </source>
</evidence>
<accession>A0A2M7KAF9</accession>
<evidence type="ECO:0000256" key="1">
    <source>
        <dbReference type="ARBA" id="ARBA00001974"/>
    </source>
</evidence>
<dbReference type="InterPro" id="IPR028261">
    <property type="entry name" value="DPD_II"/>
</dbReference>
<dbReference type="Gene3D" id="3.40.50.720">
    <property type="entry name" value="NAD(P)-binding Rossmann-like Domain"/>
    <property type="match status" value="1"/>
</dbReference>
<dbReference type="PANTHER" id="PTHR43498:SF1">
    <property type="entry name" value="COB--COM HETERODISULFIDE REDUCTASE IRON-SULFUR SUBUNIT A"/>
    <property type="match status" value="1"/>
</dbReference>
<evidence type="ECO:0000256" key="7">
    <source>
        <dbReference type="ARBA" id="ARBA00023004"/>
    </source>
</evidence>
<dbReference type="InterPro" id="IPR017896">
    <property type="entry name" value="4Fe4S_Fe-S-bd"/>
</dbReference>
<dbReference type="InterPro" id="IPR039650">
    <property type="entry name" value="HdrA-like"/>
</dbReference>
<evidence type="ECO:0000256" key="5">
    <source>
        <dbReference type="ARBA" id="ARBA00022827"/>
    </source>
</evidence>
<evidence type="ECO:0000256" key="8">
    <source>
        <dbReference type="ARBA" id="ARBA00023014"/>
    </source>
</evidence>
<dbReference type="PRINTS" id="PR00419">
    <property type="entry name" value="ADXRDTASE"/>
</dbReference>
<dbReference type="Gene3D" id="3.50.50.60">
    <property type="entry name" value="FAD/NAD(P)-binding domain"/>
    <property type="match status" value="5"/>
</dbReference>
<dbReference type="Pfam" id="PF14691">
    <property type="entry name" value="Fer4_20"/>
    <property type="match status" value="1"/>
</dbReference>
<sequence>MVVGGGIGGVQASLDLAESGFKVYLVEKSLSIGGVMAQLDKTFPTNDCAMCILSPKLVDCGRHRNVEMLTNSEVESIEGEVGNFKVRVKKHPRFVDLAKCTGCGDCAEVCPVEIPSEYEENLVNRKAIYRPFTQATPSAFGIEKRGIPPCRAACPLHVNVQGYIALISQGKFKEALTLVREKNPLPGICGRVCTHPCEGECSRQNVDEPIAIDLLKRFVADYEKKVDFELKIEPEKENRIAIIGSGPAGLTSAYDLRKRGYKVTIFEALSVAGGMLAVGIPDYRLPKDILRKEISILEDLGIEIKLNTPLGENLTIEDLKNNGYEAIFIAVGAHLSLKLEIPGEDLKGVYHSVEFLRRVNLGEKVEVGEKVVVVGGGNAAIDAARTVYRLGAKEVTIVYRRSRAEMPANKEEIEEAEKEGIKIFYLAAPTRILGKESKVNQVQCIRMRLGEPDASGRRRPIPLEGSEFIIDADMIIPALGQSSDLSFLGSHHLSAPAFAGTCLRAYTHRQTADRCRHAQADRFKLIRGRGFEVDPLTLETNLKGIFAGGDTVTGPDTVIEAMAAGRKAAISIDRYLNGEDMRVGREGEGSQESEIEVDTEGVEPKKRTEVATLPLSERKGNFKEVVLGFSEEEAIKEAKRCLACGGCSECMQCVEACKAEAVLHDMLEEDREIKVGSVILFLGFDEFNPQLKEEYGYKRFPNVVSSIELERILSASGPYQGQVTRRSDDKHPKSIAWIQCVGSRDSKIKRGYCSSVCCMYSTKEALITKEHAPDTETSIFYMDMRAYGKDFDKYIKRAESEYGVRYVRSKISEVEEDLKTHNLKIKYETDDGKLASEEFEMVVLSVGLEAPKSAKEIAEKFNIQLNSYNFAKTSTFEPLHTSRPGIFVGGAFSGPKDVPETVAQASGVAAEASSILSEARGSLVTEKEYPPEIEVSGEAPRIGVFVCHCGINIGGVVDVPSIVEWVKTLPGVVYAEGNLYTCSQDTQKRIKGAIKEHQLNRIVVASCTPRTHEPLFQETIREAGLNRYLFEMANIRDQCSWIHMREPEKATRKAKDLVRMAVAKARLIEPLKRLPLEVIPRGLVIGGGVSGMTSALRLAEEGYEVYLVEKERELGGQAKDIHYTLEGEDVQKFLGELIAKVQLNDRIRLFSGAKIENIEGFVGNFKTTVKIDSSLKELEHGIIIVATGAKEYQPTEYLYGKERGVVTQRELEKLMVSGKLEVNTQNSMVMIQCVGSRNDQHPYCSRICCSEAIKNALKIKQLNKKANIYILYRDMRTYGFKEDYYQRAREEGVIFIRYEEGQEPEVRKGKEKLEVLVKDLILKENLLINADLVVLSTGVIASEDGEELAQMLKVPLNEDGFFLEAHVKLRPVDFATEGIFLCGLAHSPKFIEESISQANAAISRACTILAKDKILAEGTVVSVNEDRCNGCGICEAVCIYNAIEIDQEKRVAKVNETLCKGCGTCTGACFSGAINQRGFKREQILAMTKAALEV</sequence>
<dbReference type="Gene3D" id="3.30.70.20">
    <property type="match status" value="1"/>
</dbReference>
<organism evidence="11 12">
    <name type="scientific">Candidatus Infernicultor aquiphilus</name>
    <dbReference type="NCBI Taxonomy" id="1805029"/>
    <lineage>
        <taxon>Bacteria</taxon>
        <taxon>Pseudomonadati</taxon>
        <taxon>Atribacterota</taxon>
        <taxon>Candidatus Phoenicimicrobiia</taxon>
        <taxon>Candidatus Pheonicimicrobiales</taxon>
        <taxon>Candidatus Phoenicimicrobiaceae</taxon>
        <taxon>Candidatus Infernicultor</taxon>
    </lineage>
</organism>
<keyword evidence="5" id="KW-0285">Flavoprotein</keyword>
<dbReference type="GO" id="GO:0046872">
    <property type="term" value="F:metal ion binding"/>
    <property type="evidence" value="ECO:0007669"/>
    <property type="project" value="UniProtKB-KW"/>
</dbReference>
<gene>
    <name evidence="11" type="ORF">COZ58_01365</name>
</gene>
<dbReference type="EMBL" id="PFIP01000020">
    <property type="protein sequence ID" value="PIX35117.1"/>
    <property type="molecule type" value="Genomic_DNA"/>
</dbReference>
<evidence type="ECO:0000313" key="12">
    <source>
        <dbReference type="Proteomes" id="UP000231493"/>
    </source>
</evidence>
<keyword evidence="3" id="KW-0004">4Fe-4S</keyword>
<dbReference type="PROSITE" id="PS00198">
    <property type="entry name" value="4FE4S_FER_1"/>
    <property type="match status" value="1"/>
</dbReference>
<feature type="region of interest" description="Disordered" evidence="9">
    <location>
        <begin position="584"/>
        <end position="603"/>
    </location>
</feature>
<feature type="domain" description="4Fe-4S ferredoxin-type" evidence="10">
    <location>
        <begin position="1419"/>
        <end position="1448"/>
    </location>
</feature>
<proteinExistence type="inferred from homology"/>
<keyword evidence="8" id="KW-0411">Iron-sulfur</keyword>
<dbReference type="Pfam" id="PF00037">
    <property type="entry name" value="Fer4"/>
    <property type="match status" value="1"/>
</dbReference>
<dbReference type="InterPro" id="IPR036188">
    <property type="entry name" value="FAD/NAD-bd_sf"/>
</dbReference>
<dbReference type="SUPFAM" id="SSF46548">
    <property type="entry name" value="alpha-helical ferredoxin"/>
    <property type="match status" value="2"/>
</dbReference>
<feature type="domain" description="4Fe-4S ferredoxin-type" evidence="10">
    <location>
        <begin position="1450"/>
        <end position="1479"/>
    </location>
</feature>
<dbReference type="GO" id="GO:0016491">
    <property type="term" value="F:oxidoreductase activity"/>
    <property type="evidence" value="ECO:0007669"/>
    <property type="project" value="UniProtKB-KW"/>
</dbReference>
<dbReference type="Pfam" id="PF12838">
    <property type="entry name" value="Fer4_7"/>
    <property type="match status" value="1"/>
</dbReference>
<evidence type="ECO:0000256" key="3">
    <source>
        <dbReference type="ARBA" id="ARBA00022485"/>
    </source>
</evidence>
<comment type="cofactor">
    <cofactor evidence="1">
        <name>FAD</name>
        <dbReference type="ChEBI" id="CHEBI:57692"/>
    </cofactor>
</comment>
<name>A0A2M7KAF9_9BACT</name>
<comment type="caution">
    <text evidence="11">The sequence shown here is derived from an EMBL/GenBank/DDBJ whole genome shotgun (WGS) entry which is preliminary data.</text>
</comment>
<evidence type="ECO:0000259" key="10">
    <source>
        <dbReference type="PROSITE" id="PS51379"/>
    </source>
</evidence>
<dbReference type="SUPFAM" id="SSF51971">
    <property type="entry name" value="Nucleotide-binding domain"/>
    <property type="match status" value="3"/>
</dbReference>
<keyword evidence="5" id="KW-0274">FAD</keyword>
<dbReference type="InterPro" id="IPR023753">
    <property type="entry name" value="FAD/NAD-binding_dom"/>
</dbReference>
<feature type="domain" description="4Fe-4S ferredoxin-type" evidence="10">
    <location>
        <begin position="90"/>
        <end position="120"/>
    </location>
</feature>
<dbReference type="PROSITE" id="PS51379">
    <property type="entry name" value="4FE4S_FER_2"/>
    <property type="match status" value="3"/>
</dbReference>
<dbReference type="InterPro" id="IPR017900">
    <property type="entry name" value="4Fe4S_Fe_S_CS"/>
</dbReference>
<dbReference type="Gene3D" id="1.10.1060.10">
    <property type="entry name" value="Alpha-helical ferredoxin"/>
    <property type="match status" value="2"/>
</dbReference>
<feature type="compositionally biased region" description="Acidic residues" evidence="9">
    <location>
        <begin position="589"/>
        <end position="601"/>
    </location>
</feature>
<dbReference type="Proteomes" id="UP000231493">
    <property type="component" value="Unassembled WGS sequence"/>
</dbReference>
<dbReference type="InterPro" id="IPR009051">
    <property type="entry name" value="Helical_ferredxn"/>
</dbReference>
<dbReference type="GO" id="GO:0051539">
    <property type="term" value="F:4 iron, 4 sulfur cluster binding"/>
    <property type="evidence" value="ECO:0007669"/>
    <property type="project" value="UniProtKB-KW"/>
</dbReference>
<keyword evidence="4" id="KW-0479">Metal-binding</keyword>
<keyword evidence="7" id="KW-0408">Iron</keyword>
<reference evidence="12" key="1">
    <citation type="submission" date="2017-09" db="EMBL/GenBank/DDBJ databases">
        <title>Depth-based differentiation of microbial function through sediment-hosted aquifers and enrichment of novel symbionts in the deep terrestrial subsurface.</title>
        <authorList>
            <person name="Probst A.J."/>
            <person name="Ladd B."/>
            <person name="Jarett J.K."/>
            <person name="Geller-Mcgrath D.E."/>
            <person name="Sieber C.M."/>
            <person name="Emerson J.B."/>
            <person name="Anantharaman K."/>
            <person name="Thomas B.C."/>
            <person name="Malmstrom R."/>
            <person name="Stieglmeier M."/>
            <person name="Klingl A."/>
            <person name="Woyke T."/>
            <person name="Ryan C.M."/>
            <person name="Banfield J.F."/>
        </authorList>
    </citation>
    <scope>NUCLEOTIDE SEQUENCE [LARGE SCALE GENOMIC DNA]</scope>
</reference>
<dbReference type="PANTHER" id="PTHR43498">
    <property type="entry name" value="FERREDOXIN:COB-COM HETERODISULFIDE REDUCTASE SUBUNIT A"/>
    <property type="match status" value="1"/>
</dbReference>